<keyword evidence="12" id="KW-1185">Reference proteome</keyword>
<dbReference type="Gene3D" id="2.60.40.1120">
    <property type="entry name" value="Carboxypeptidase-like, regulatory domain"/>
    <property type="match status" value="1"/>
</dbReference>
<dbReference type="Pfam" id="PF07715">
    <property type="entry name" value="Plug"/>
    <property type="match status" value="1"/>
</dbReference>
<organism evidence="11 12">
    <name type="scientific">Chitinophaga nivalis</name>
    <dbReference type="NCBI Taxonomy" id="2991709"/>
    <lineage>
        <taxon>Bacteria</taxon>
        <taxon>Pseudomonadati</taxon>
        <taxon>Bacteroidota</taxon>
        <taxon>Chitinophagia</taxon>
        <taxon>Chitinophagales</taxon>
        <taxon>Chitinophagaceae</taxon>
        <taxon>Chitinophaga</taxon>
    </lineage>
</organism>
<evidence type="ECO:0000256" key="4">
    <source>
        <dbReference type="ARBA" id="ARBA00022692"/>
    </source>
</evidence>
<evidence type="ECO:0000256" key="2">
    <source>
        <dbReference type="ARBA" id="ARBA00022448"/>
    </source>
</evidence>
<evidence type="ECO:0000259" key="10">
    <source>
        <dbReference type="Pfam" id="PF14905"/>
    </source>
</evidence>
<dbReference type="Pfam" id="PF14905">
    <property type="entry name" value="OMP_b-brl_3"/>
    <property type="match status" value="1"/>
</dbReference>
<evidence type="ECO:0000256" key="8">
    <source>
        <dbReference type="SAM" id="SignalP"/>
    </source>
</evidence>
<dbReference type="Proteomes" id="UP001207742">
    <property type="component" value="Unassembled WGS sequence"/>
</dbReference>
<dbReference type="Pfam" id="PF13620">
    <property type="entry name" value="CarboxypepD_reg"/>
    <property type="match status" value="1"/>
</dbReference>
<dbReference type="InterPro" id="IPR037066">
    <property type="entry name" value="Plug_dom_sf"/>
</dbReference>
<dbReference type="InterPro" id="IPR008969">
    <property type="entry name" value="CarboxyPept-like_regulatory"/>
</dbReference>
<keyword evidence="4 7" id="KW-0812">Transmembrane</keyword>
<keyword evidence="6 7" id="KW-0998">Cell outer membrane</keyword>
<comment type="subcellular location">
    <subcellularLocation>
        <location evidence="1 7">Cell outer membrane</location>
        <topology evidence="1 7">Multi-pass membrane protein</topology>
    </subcellularLocation>
</comment>
<keyword evidence="8" id="KW-0732">Signal</keyword>
<evidence type="ECO:0000256" key="5">
    <source>
        <dbReference type="ARBA" id="ARBA00023136"/>
    </source>
</evidence>
<evidence type="ECO:0000313" key="11">
    <source>
        <dbReference type="EMBL" id="MCW3483227.1"/>
    </source>
</evidence>
<dbReference type="SUPFAM" id="SSF56935">
    <property type="entry name" value="Porins"/>
    <property type="match status" value="1"/>
</dbReference>
<proteinExistence type="inferred from homology"/>
<evidence type="ECO:0000313" key="12">
    <source>
        <dbReference type="Proteomes" id="UP001207742"/>
    </source>
</evidence>
<reference evidence="11 12" key="1">
    <citation type="submission" date="2022-10" db="EMBL/GenBank/DDBJ databases">
        <title>Chitinophaga nivalis PC15 sp. nov., isolated from Pyeongchang county, South Korea.</title>
        <authorList>
            <person name="Trinh H.N."/>
        </authorList>
    </citation>
    <scope>NUCLEOTIDE SEQUENCE [LARGE SCALE GENOMIC DNA]</scope>
    <source>
        <strain evidence="11 12">PC14</strain>
    </source>
</reference>
<sequence>MKTTNMLWWLLLLTCSLHVSSQSLSTITIKGKLLAAPTKAPIPGAIVRFQQHTTSNILPVTTDATGTFTLRIPTGKWRVTLEALTFKTQYFPSLYLTRDTTFGDIYLEEDTKQLNTVTVTAAKSDIELKTDKKVFNVGKDIISKGGNANDILNNVPSVSVDIAGAVSLRGNENVRILINGKPSMLTVNNGLRQISAASIEKVEVITNPSAAHEAQGGAGIINIILKKNSQTGFNGSLQAGLGSPANNSINANLSYKTKKINLFGNIGYQYRAVDLNNDIYRANYRKDQSPVLRQYNASSNTDGNVNVYIGGDYYINDKNTLTGSYYHTTIQNKNTSSYDYFYLNQLQQPDSILSRREDYREPQVFNELELNYVKTFRQPGRKWTTNLQYDFWHDDENQDIRQQSLHPYTPAVSRQVTRDLESSNDFYLQSDYVTPVKKGGRLEMGLRANIRAIRSDYSASIDNIAQEQYTNKLYYDENIYGGYIQYGNKLKRFNYLLGLRSELSNIHISDRKQTLDKTKNYINLFPTVHLQYHLQEGTDLQLSYSRRINRPKFWQLNTFGGLSDTRNLTVGNPDLDPMYTNSFELGLLKKTGPFSFNPAVYYQYTTNYFDYILRQTEAGYFVRTPVNLSNENRYGAELATTYNPFAWWRLSLDINYFRFTQQGSFEGVSYQVSDQSWFTTFRSGFKFPEILAVDFSVNYRGEKKNVQTITKAQYRANIGVSKDFWHDKMTLSFTVNNLFDSQVRQQQTSTDTYFLDDTFRVNGRFFTGTVVYRFNRKKDQADRLPKEK</sequence>
<dbReference type="Gene3D" id="2.40.170.20">
    <property type="entry name" value="TonB-dependent receptor, beta-barrel domain"/>
    <property type="match status" value="1"/>
</dbReference>
<dbReference type="SUPFAM" id="SSF49464">
    <property type="entry name" value="Carboxypeptidase regulatory domain-like"/>
    <property type="match status" value="1"/>
</dbReference>
<dbReference type="Gene3D" id="2.170.130.10">
    <property type="entry name" value="TonB-dependent receptor, plug domain"/>
    <property type="match status" value="1"/>
</dbReference>
<evidence type="ECO:0000256" key="6">
    <source>
        <dbReference type="ARBA" id="ARBA00023237"/>
    </source>
</evidence>
<dbReference type="RefSeq" id="WP_264728352.1">
    <property type="nucleotide sequence ID" value="NZ_JAPDNR010000001.1"/>
</dbReference>
<keyword evidence="2 7" id="KW-0813">Transport</keyword>
<feature type="signal peptide" evidence="8">
    <location>
        <begin position="1"/>
        <end position="25"/>
    </location>
</feature>
<evidence type="ECO:0000256" key="1">
    <source>
        <dbReference type="ARBA" id="ARBA00004571"/>
    </source>
</evidence>
<gene>
    <name evidence="11" type="ORF">OL497_04945</name>
</gene>
<keyword evidence="11" id="KW-0675">Receptor</keyword>
<comment type="similarity">
    <text evidence="7">Belongs to the TonB-dependent receptor family.</text>
</comment>
<dbReference type="InterPro" id="IPR041700">
    <property type="entry name" value="OMP_b-brl_3"/>
</dbReference>
<accession>A0ABT3IGY2</accession>
<evidence type="ECO:0000256" key="3">
    <source>
        <dbReference type="ARBA" id="ARBA00022452"/>
    </source>
</evidence>
<protein>
    <submittedName>
        <fullName evidence="11">TonB-dependent receptor</fullName>
    </submittedName>
</protein>
<evidence type="ECO:0000256" key="7">
    <source>
        <dbReference type="PROSITE-ProRule" id="PRU01360"/>
    </source>
</evidence>
<feature type="chain" id="PRO_5046861655" evidence="8">
    <location>
        <begin position="26"/>
        <end position="788"/>
    </location>
</feature>
<dbReference type="PROSITE" id="PS52016">
    <property type="entry name" value="TONB_DEPENDENT_REC_3"/>
    <property type="match status" value="1"/>
</dbReference>
<dbReference type="InterPro" id="IPR036942">
    <property type="entry name" value="Beta-barrel_TonB_sf"/>
</dbReference>
<dbReference type="PANTHER" id="PTHR40980">
    <property type="entry name" value="PLUG DOMAIN-CONTAINING PROTEIN"/>
    <property type="match status" value="1"/>
</dbReference>
<dbReference type="EMBL" id="JAPDNS010000001">
    <property type="protein sequence ID" value="MCW3483227.1"/>
    <property type="molecule type" value="Genomic_DNA"/>
</dbReference>
<dbReference type="InterPro" id="IPR012910">
    <property type="entry name" value="Plug_dom"/>
</dbReference>
<keyword evidence="5 7" id="KW-0472">Membrane</keyword>
<name>A0ABT3IGY2_9BACT</name>
<comment type="caution">
    <text evidence="11">The sequence shown here is derived from an EMBL/GenBank/DDBJ whole genome shotgun (WGS) entry which is preliminary data.</text>
</comment>
<evidence type="ECO:0000259" key="9">
    <source>
        <dbReference type="Pfam" id="PF07715"/>
    </source>
</evidence>
<keyword evidence="3 7" id="KW-1134">Transmembrane beta strand</keyword>
<feature type="domain" description="Outer membrane protein beta-barrel" evidence="10">
    <location>
        <begin position="374"/>
        <end position="772"/>
    </location>
</feature>
<dbReference type="InterPro" id="IPR039426">
    <property type="entry name" value="TonB-dep_rcpt-like"/>
</dbReference>
<feature type="domain" description="TonB-dependent receptor plug" evidence="9">
    <location>
        <begin position="145"/>
        <end position="219"/>
    </location>
</feature>
<dbReference type="PANTHER" id="PTHR40980:SF4">
    <property type="entry name" value="TONB-DEPENDENT RECEPTOR-LIKE BETA-BARREL DOMAIN-CONTAINING PROTEIN"/>
    <property type="match status" value="1"/>
</dbReference>